<dbReference type="Pfam" id="PF00091">
    <property type="entry name" value="Tubulin"/>
    <property type="match status" value="1"/>
</dbReference>
<dbReference type="GO" id="GO:0005874">
    <property type="term" value="C:microtubule"/>
    <property type="evidence" value="ECO:0007669"/>
    <property type="project" value="UniProtKB-KW"/>
</dbReference>
<dbReference type="CDD" id="cd02189">
    <property type="entry name" value="delta_zeta_tubulin-like"/>
    <property type="match status" value="1"/>
</dbReference>
<protein>
    <submittedName>
        <fullName evidence="7">Tubulin/FtsZ family, GTPase domain containing protein, putative</fullName>
    </submittedName>
</protein>
<feature type="region of interest" description="Disordered" evidence="5">
    <location>
        <begin position="386"/>
        <end position="408"/>
    </location>
</feature>
<sequence length="502" mass="55607">MAIVCVLVGQCGNQLGDELLSQLAVITDKGKVPSPFFHSERKARFVLVDSEPKVVEGFARRQKELIRPDNVVFGQSGRGNNWALGYYGINVEHSKRSEARSVGKDRAFANLHRGQRESDDNLIKRALQAIYMETRRTSDAEEFEAIIVMHSLVGGTGSGVASRLAEKIRLYFIEPPEGVRVDEVYEDKMARMDGLDGMMFEKRRARYLLSVTVAPQSLGEMCTQGINASLTLNVLQKQTDAVILLRNDDAMTSGNEKRGSSSSTLVTRASTFKEANEILISTLLPVFGFGVSGAGSVGLLVEHCAPRIPRITGGNNILSLVPTPQRTYEAFKKSVLRGCFYPIQGAKDFMPGCKAQVPVEALLSQSAMARFMIQKGEVEVPRGKQRVFKDRWDDQTEEEQDKDSPPEIQEIPVQAPSKLSAYYKKLKNAPVTSLYEQIEGVLVMNEVRELNQRLLFPLLRSAALKVKAGAFLSTYQDVGVEIRNIESAYHEVAQILSAAEDL</sequence>
<dbReference type="SMART" id="SM00864">
    <property type="entry name" value="Tubulin"/>
    <property type="match status" value="1"/>
</dbReference>
<proteinExistence type="inferred from homology"/>
<keyword evidence="2" id="KW-0493">Microtubule</keyword>
<feature type="domain" description="Tubulin/FtsZ GTPase" evidence="6">
    <location>
        <begin position="33"/>
        <end position="288"/>
    </location>
</feature>
<reference evidence="7 8" key="1">
    <citation type="submission" date="2020-08" db="EMBL/GenBank/DDBJ databases">
        <authorList>
            <person name="Newling K."/>
            <person name="Davey J."/>
            <person name="Forrester S."/>
        </authorList>
    </citation>
    <scope>NUCLEOTIDE SEQUENCE [LARGE SCALE GENOMIC DNA]</scope>
    <source>
        <strain evidence="8">Crithidia deanei Carvalho (ATCC PRA-265)</strain>
    </source>
</reference>
<dbReference type="VEuPathDB" id="TriTrypDB:ADEAN_000272400"/>
<evidence type="ECO:0000313" key="8">
    <source>
        <dbReference type="Proteomes" id="UP000515908"/>
    </source>
</evidence>
<organism evidence="7 8">
    <name type="scientific">Angomonas deanei</name>
    <dbReference type="NCBI Taxonomy" id="59799"/>
    <lineage>
        <taxon>Eukaryota</taxon>
        <taxon>Discoba</taxon>
        <taxon>Euglenozoa</taxon>
        <taxon>Kinetoplastea</taxon>
        <taxon>Metakinetoplastina</taxon>
        <taxon>Trypanosomatida</taxon>
        <taxon>Trypanosomatidae</taxon>
        <taxon>Strigomonadinae</taxon>
        <taxon>Angomonas</taxon>
    </lineage>
</organism>
<dbReference type="Proteomes" id="UP000515908">
    <property type="component" value="Chromosome 04"/>
</dbReference>
<evidence type="ECO:0000256" key="4">
    <source>
        <dbReference type="ARBA" id="ARBA00023134"/>
    </source>
</evidence>
<dbReference type="GO" id="GO:0005525">
    <property type="term" value="F:GTP binding"/>
    <property type="evidence" value="ECO:0007669"/>
    <property type="project" value="UniProtKB-KW"/>
</dbReference>
<dbReference type="InterPro" id="IPR004058">
    <property type="entry name" value="Zeta_tubulin"/>
</dbReference>
<keyword evidence="3" id="KW-0547">Nucleotide-binding</keyword>
<dbReference type="Gene3D" id="3.40.50.1440">
    <property type="entry name" value="Tubulin/FtsZ, GTPase domain"/>
    <property type="match status" value="1"/>
</dbReference>
<dbReference type="InterPro" id="IPR000217">
    <property type="entry name" value="Tubulin"/>
</dbReference>
<comment type="similarity">
    <text evidence="1">Belongs to the tubulin family.</text>
</comment>
<dbReference type="InterPro" id="IPR036525">
    <property type="entry name" value="Tubulin/FtsZ_GTPase_sf"/>
</dbReference>
<dbReference type="EMBL" id="LR877148">
    <property type="protein sequence ID" value="CAD2215269.1"/>
    <property type="molecule type" value="Genomic_DNA"/>
</dbReference>
<name>A0A7G2C6Q5_9TRYP</name>
<evidence type="ECO:0000256" key="1">
    <source>
        <dbReference type="ARBA" id="ARBA00009636"/>
    </source>
</evidence>
<accession>A0A7G2C6Q5</accession>
<evidence type="ECO:0000256" key="3">
    <source>
        <dbReference type="ARBA" id="ARBA00022741"/>
    </source>
</evidence>
<evidence type="ECO:0000256" key="5">
    <source>
        <dbReference type="SAM" id="MobiDB-lite"/>
    </source>
</evidence>
<dbReference type="InterPro" id="IPR003008">
    <property type="entry name" value="Tubulin_FtsZ_GTPase"/>
</dbReference>
<dbReference type="PANTHER" id="PTHR11588">
    <property type="entry name" value="TUBULIN"/>
    <property type="match status" value="1"/>
</dbReference>
<evidence type="ECO:0000313" key="7">
    <source>
        <dbReference type="EMBL" id="CAD2215269.1"/>
    </source>
</evidence>
<dbReference type="PRINTS" id="PR01520">
    <property type="entry name" value="ZETATUBULIN"/>
</dbReference>
<dbReference type="GO" id="GO:0007017">
    <property type="term" value="P:microtubule-based process"/>
    <property type="evidence" value="ECO:0007669"/>
    <property type="project" value="InterPro"/>
</dbReference>
<evidence type="ECO:0000259" key="6">
    <source>
        <dbReference type="SMART" id="SM00864"/>
    </source>
</evidence>
<keyword evidence="8" id="KW-1185">Reference proteome</keyword>
<evidence type="ECO:0000256" key="2">
    <source>
        <dbReference type="ARBA" id="ARBA00022701"/>
    </source>
</evidence>
<gene>
    <name evidence="7" type="ORF">ADEAN_000272400</name>
</gene>
<dbReference type="AlphaFoldDB" id="A0A7G2C6Q5"/>
<keyword evidence="4" id="KW-0342">GTP-binding</keyword>
<dbReference type="SUPFAM" id="SSF52490">
    <property type="entry name" value="Tubulin nucleotide-binding domain-like"/>
    <property type="match status" value="1"/>
</dbReference>